<feature type="site" description="Transition state stabilizer" evidence="4">
    <location>
        <position position="160"/>
    </location>
</feature>
<comment type="catalytic activity">
    <reaction evidence="4">
        <text>3-amino-2-oxopropyl phosphate + 1-deoxy-D-xylulose 5-phosphate = pyridoxine 5'-phosphate + phosphate + 2 H2O + H(+)</text>
        <dbReference type="Rhea" id="RHEA:15265"/>
        <dbReference type="ChEBI" id="CHEBI:15377"/>
        <dbReference type="ChEBI" id="CHEBI:15378"/>
        <dbReference type="ChEBI" id="CHEBI:43474"/>
        <dbReference type="ChEBI" id="CHEBI:57279"/>
        <dbReference type="ChEBI" id="CHEBI:57792"/>
        <dbReference type="ChEBI" id="CHEBI:58589"/>
        <dbReference type="EC" id="2.6.99.2"/>
    </reaction>
</comment>
<feature type="binding site" evidence="4">
    <location>
        <position position="7"/>
    </location>
    <ligand>
        <name>3-amino-2-oxopropyl phosphate</name>
        <dbReference type="ChEBI" id="CHEBI:57279"/>
    </ligand>
</feature>
<evidence type="ECO:0000256" key="3">
    <source>
        <dbReference type="ARBA" id="ARBA00023096"/>
    </source>
</evidence>
<dbReference type="CDD" id="cd00003">
    <property type="entry name" value="PNPsynthase"/>
    <property type="match status" value="1"/>
</dbReference>
<feature type="binding site" evidence="4">
    <location>
        <position position="201"/>
    </location>
    <ligand>
        <name>3-amino-2-oxopropyl phosphate</name>
        <dbReference type="ChEBI" id="CHEBI:57279"/>
    </ligand>
</feature>
<dbReference type="AlphaFoldDB" id="A0A556QKW1"/>
<dbReference type="SUPFAM" id="SSF63892">
    <property type="entry name" value="Pyridoxine 5'-phosphate synthase"/>
    <property type="match status" value="1"/>
</dbReference>
<dbReference type="NCBIfam" id="TIGR00559">
    <property type="entry name" value="pdxJ"/>
    <property type="match status" value="1"/>
</dbReference>
<feature type="binding site" evidence="4">
    <location>
        <begin position="222"/>
        <end position="223"/>
    </location>
    <ligand>
        <name>3-amino-2-oxopropyl phosphate</name>
        <dbReference type="ChEBI" id="CHEBI:57279"/>
    </ligand>
</feature>
<feature type="binding site" evidence="4">
    <location>
        <position position="54"/>
    </location>
    <ligand>
        <name>1-deoxy-D-xylulose 5-phosphate</name>
        <dbReference type="ChEBI" id="CHEBI:57792"/>
    </ligand>
</feature>
<dbReference type="PANTHER" id="PTHR30456">
    <property type="entry name" value="PYRIDOXINE 5'-PHOSPHATE SYNTHASE"/>
    <property type="match status" value="1"/>
</dbReference>
<keyword evidence="1 4" id="KW-0963">Cytoplasm</keyword>
<feature type="binding site" evidence="4">
    <location>
        <position position="59"/>
    </location>
    <ligand>
        <name>1-deoxy-D-xylulose 5-phosphate</name>
        <dbReference type="ChEBI" id="CHEBI:57792"/>
    </ligand>
</feature>
<reference evidence="6 7" key="1">
    <citation type="submission" date="2019-07" db="EMBL/GenBank/DDBJ databases">
        <title>Description of 53C-WASEF.</title>
        <authorList>
            <person name="Pitt A."/>
            <person name="Hahn M.W."/>
        </authorList>
    </citation>
    <scope>NUCLEOTIDE SEQUENCE [LARGE SCALE GENOMIC DNA]</scope>
    <source>
        <strain evidence="6 7">53C-WASEF</strain>
    </source>
</reference>
<evidence type="ECO:0000256" key="2">
    <source>
        <dbReference type="ARBA" id="ARBA00022679"/>
    </source>
</evidence>
<dbReference type="InterPro" id="IPR013785">
    <property type="entry name" value="Aldolase_TIM"/>
</dbReference>
<comment type="pathway">
    <text evidence="4">Cofactor biosynthesis; pyridoxine 5'-phosphate biosynthesis; pyridoxine 5'-phosphate from D-erythrose 4-phosphate: step 5/5.</text>
</comment>
<dbReference type="NCBIfam" id="NF003625">
    <property type="entry name" value="PRK05265.1-3"/>
    <property type="match status" value="1"/>
</dbReference>
<evidence type="ECO:0000313" key="6">
    <source>
        <dbReference type="EMBL" id="TSJ77276.1"/>
    </source>
</evidence>
<dbReference type="EMBL" id="VMBG01000002">
    <property type="protein sequence ID" value="TSJ77276.1"/>
    <property type="molecule type" value="Genomic_DNA"/>
</dbReference>
<evidence type="ECO:0000313" key="7">
    <source>
        <dbReference type="Proteomes" id="UP000315648"/>
    </source>
</evidence>
<comment type="subcellular location">
    <subcellularLocation>
        <location evidence="4">Cytoplasm</location>
    </subcellularLocation>
</comment>
<dbReference type="GO" id="GO:0008615">
    <property type="term" value="P:pyridoxine biosynthetic process"/>
    <property type="evidence" value="ECO:0007669"/>
    <property type="project" value="UniProtKB-UniRule"/>
</dbReference>
<keyword evidence="3 4" id="KW-0664">Pyridoxine biosynthesis</keyword>
<accession>A0A556QKW1</accession>
<dbReference type="UniPathway" id="UPA00244">
    <property type="reaction ID" value="UER00313"/>
</dbReference>
<comment type="caution">
    <text evidence="4">Lacks conserved residue(s) required for the propagation of feature annotation.</text>
</comment>
<feature type="active site" description="Proton acceptor" evidence="4">
    <location>
        <position position="52"/>
    </location>
</feature>
<evidence type="ECO:0000256" key="4">
    <source>
        <dbReference type="HAMAP-Rule" id="MF_00279"/>
    </source>
</evidence>
<organism evidence="6 7">
    <name type="scientific">Rariglobus hedericola</name>
    <dbReference type="NCBI Taxonomy" id="2597822"/>
    <lineage>
        <taxon>Bacteria</taxon>
        <taxon>Pseudomonadati</taxon>
        <taxon>Verrucomicrobiota</taxon>
        <taxon>Opitutia</taxon>
        <taxon>Opitutales</taxon>
        <taxon>Opitutaceae</taxon>
        <taxon>Rariglobus</taxon>
    </lineage>
</organism>
<dbReference type="GO" id="GO:0005829">
    <property type="term" value="C:cytosol"/>
    <property type="evidence" value="ECO:0007669"/>
    <property type="project" value="TreeGrafter"/>
</dbReference>
<name>A0A556QKW1_9BACT</name>
<feature type="active site" description="Proton donor" evidence="4">
    <location>
        <position position="200"/>
    </location>
</feature>
<dbReference type="HAMAP" id="MF_00279">
    <property type="entry name" value="PdxJ"/>
    <property type="match status" value="1"/>
</dbReference>
<dbReference type="EC" id="2.6.99.2" evidence="4 5"/>
<evidence type="ECO:0000256" key="1">
    <source>
        <dbReference type="ARBA" id="ARBA00022490"/>
    </source>
</evidence>
<comment type="function">
    <text evidence="4">Catalyzes the complicated ring closure reaction between the two acyclic compounds 1-deoxy-D-xylulose-5-phosphate (DXP) and 3-amino-2-oxopropyl phosphate (1-amino-acetone-3-phosphate or AAP) to form pyridoxine 5'-phosphate (PNP) and inorganic phosphate.</text>
</comment>
<dbReference type="Proteomes" id="UP000315648">
    <property type="component" value="Unassembled WGS sequence"/>
</dbReference>
<dbReference type="PANTHER" id="PTHR30456:SF0">
    <property type="entry name" value="PYRIDOXINE 5'-PHOSPHATE SYNTHASE"/>
    <property type="match status" value="1"/>
</dbReference>
<gene>
    <name evidence="4" type="primary">pdxJ</name>
    <name evidence="6" type="ORF">FPL22_14360</name>
</gene>
<comment type="subunit">
    <text evidence="4">Homooctamer; tetramer of dimers.</text>
</comment>
<feature type="binding site" evidence="4">
    <location>
        <begin position="9"/>
        <end position="10"/>
    </location>
    <ligand>
        <name>1-deoxy-D-xylulose 5-phosphate</name>
        <dbReference type="ChEBI" id="CHEBI:57792"/>
    </ligand>
</feature>
<dbReference type="NCBIfam" id="NF003627">
    <property type="entry name" value="PRK05265.1-5"/>
    <property type="match status" value="1"/>
</dbReference>
<proteinExistence type="inferred from homology"/>
<comment type="similarity">
    <text evidence="4">Belongs to the PNP synthase family.</text>
</comment>
<dbReference type="RefSeq" id="WP_144353679.1">
    <property type="nucleotide sequence ID" value="NZ_CBCRVV010000013.1"/>
</dbReference>
<dbReference type="Gene3D" id="3.20.20.70">
    <property type="entry name" value="Aldolase class I"/>
    <property type="match status" value="1"/>
</dbReference>
<dbReference type="GO" id="GO:0033856">
    <property type="term" value="F:pyridoxine 5'-phosphate synthase activity"/>
    <property type="evidence" value="ECO:0007669"/>
    <property type="project" value="UniProtKB-UniRule"/>
</dbReference>
<feature type="active site" description="Proton acceptor" evidence="4">
    <location>
        <position position="79"/>
    </location>
</feature>
<comment type="caution">
    <text evidence="6">The sequence shown here is derived from an EMBL/GenBank/DDBJ whole genome shotgun (WGS) entry which is preliminary data.</text>
</comment>
<evidence type="ECO:0000256" key="5">
    <source>
        <dbReference type="NCBIfam" id="TIGR00559"/>
    </source>
</evidence>
<protein>
    <recommendedName>
        <fullName evidence="4 5">Pyridoxine 5'-phosphate synthase</fullName>
        <shortName evidence="4">PNP synthase</shortName>
        <ecNumber evidence="4 5">2.6.99.2</ecNumber>
    </recommendedName>
</protein>
<dbReference type="OrthoDB" id="9806590at2"/>
<dbReference type="Pfam" id="PF03740">
    <property type="entry name" value="PdxJ"/>
    <property type="match status" value="1"/>
</dbReference>
<sequence length="249" mass="27259">MILLGVNIDHCATVRQARYRGYDQTAPGPVEPDPVALAVLAERAGADGITIHLREDRRHIQEHDVWRLKAASKTRINLEMACTPWMIDFALKVKPASVCVVPESREEISTEGGLDVVARRAQVKACVDAMNAAGIITSLFIDADAAQIDLSAELGAPWIELHTGAWANVWHTPRRAEEFARLRDGALRAHAAGVVVNAGHGINYDNVAEIRTLPHVHELNIGHTIISRALTTGIDEAVREMKKRMNPAT</sequence>
<keyword evidence="7" id="KW-1185">Reference proteome</keyword>
<dbReference type="InterPro" id="IPR004569">
    <property type="entry name" value="PyrdxlP_synth_PdxJ"/>
</dbReference>
<dbReference type="InterPro" id="IPR036130">
    <property type="entry name" value="Pyridoxine-5'_phos_synth"/>
</dbReference>
<feature type="binding site" evidence="4">
    <location>
        <position position="18"/>
    </location>
    <ligand>
        <name>3-amino-2-oxopropyl phosphate</name>
        <dbReference type="ChEBI" id="CHEBI:57279"/>
    </ligand>
</feature>
<keyword evidence="2 4" id="KW-0808">Transferase</keyword>